<feature type="domain" description="ER-bound oxygenase mpaB/mpaB'/Rubber oxygenase catalytic" evidence="1">
    <location>
        <begin position="90"/>
        <end position="304"/>
    </location>
</feature>
<dbReference type="InterPro" id="IPR018713">
    <property type="entry name" value="MPAB/Lcp_cat_dom"/>
</dbReference>
<evidence type="ECO:0000313" key="3">
    <source>
        <dbReference type="Proteomes" id="UP000317422"/>
    </source>
</evidence>
<keyword evidence="3" id="KW-1185">Reference proteome</keyword>
<sequence length="365" mass="40184">MALTYDDYLTDLKHAGDPDADAVVRELLDNGQVNSVNELFREFGAADQDVPSQAPPVLADYLEKTRSFPDWMESQRLDDIAEFFQHHHLAASAIQATAGLVGTYLSPVGAKTLLSTHQLSQQPHRRLSQSTRLFMGMGDEDAFTDRSKLVPTCQKVRLVHAAIRELHRRSGEWDTQRDGAPVSQLYTAGAAVVFSVGALDAMERIGVSVTEREADGFYYAWRVVGHFLGIPDAYMPASRAEAKNLWDEARDREWARSDEGVLLTRECIDLYESYMPPGLEGAVPAFLRLALSDTYADMMEVPRSAYDLGADALSTGASALLGSSATQNAAVRPVLDALSTGVERVSREAFTHGQETEPQMSDRIQ</sequence>
<protein>
    <submittedName>
        <fullName evidence="2">Uncharacterized protein DUF2236</fullName>
    </submittedName>
</protein>
<dbReference type="Pfam" id="PF09995">
    <property type="entry name" value="MPAB_Lcp_cat"/>
    <property type="match status" value="1"/>
</dbReference>
<gene>
    <name evidence="2" type="ORF">FHX37_0198</name>
</gene>
<evidence type="ECO:0000313" key="2">
    <source>
        <dbReference type="EMBL" id="TQN30325.1"/>
    </source>
</evidence>
<dbReference type="InterPro" id="IPR037473">
    <property type="entry name" value="Lcp-like"/>
</dbReference>
<dbReference type="Proteomes" id="UP000317422">
    <property type="component" value="Unassembled WGS sequence"/>
</dbReference>
<dbReference type="RefSeq" id="WP_141921596.1">
    <property type="nucleotide sequence ID" value="NZ_VFQC01000001.1"/>
</dbReference>
<name>A0A543NER9_9ACTN</name>
<dbReference type="EMBL" id="VFQC01000001">
    <property type="protein sequence ID" value="TQN30325.1"/>
    <property type="molecule type" value="Genomic_DNA"/>
</dbReference>
<accession>A0A543NER9</accession>
<evidence type="ECO:0000259" key="1">
    <source>
        <dbReference type="Pfam" id="PF09995"/>
    </source>
</evidence>
<dbReference type="PANTHER" id="PTHR37539:SF1">
    <property type="entry name" value="ER-BOUND OXYGENASE MPAB_MPAB'_RUBBER OXYGENASE CATALYTIC DOMAIN-CONTAINING PROTEIN"/>
    <property type="match status" value="1"/>
</dbReference>
<proteinExistence type="predicted"/>
<organism evidence="2 3">
    <name type="scientific">Haloactinospora alba</name>
    <dbReference type="NCBI Taxonomy" id="405555"/>
    <lineage>
        <taxon>Bacteria</taxon>
        <taxon>Bacillati</taxon>
        <taxon>Actinomycetota</taxon>
        <taxon>Actinomycetes</taxon>
        <taxon>Streptosporangiales</taxon>
        <taxon>Nocardiopsidaceae</taxon>
        <taxon>Haloactinospora</taxon>
    </lineage>
</organism>
<dbReference type="GO" id="GO:0016491">
    <property type="term" value="F:oxidoreductase activity"/>
    <property type="evidence" value="ECO:0007669"/>
    <property type="project" value="InterPro"/>
</dbReference>
<dbReference type="OrthoDB" id="7614910at2"/>
<dbReference type="PANTHER" id="PTHR37539">
    <property type="entry name" value="SECRETED PROTEIN-RELATED"/>
    <property type="match status" value="1"/>
</dbReference>
<comment type="caution">
    <text evidence="2">The sequence shown here is derived from an EMBL/GenBank/DDBJ whole genome shotgun (WGS) entry which is preliminary data.</text>
</comment>
<dbReference type="AlphaFoldDB" id="A0A543NER9"/>
<reference evidence="2 3" key="1">
    <citation type="submission" date="2019-06" db="EMBL/GenBank/DDBJ databases">
        <title>Sequencing the genomes of 1000 actinobacteria strains.</title>
        <authorList>
            <person name="Klenk H.-P."/>
        </authorList>
    </citation>
    <scope>NUCLEOTIDE SEQUENCE [LARGE SCALE GENOMIC DNA]</scope>
    <source>
        <strain evidence="2 3">DSM 45015</strain>
    </source>
</reference>